<organism evidence="1 2">
    <name type="scientific">Nocardioides simplex</name>
    <name type="common">Arthrobacter simplex</name>
    <dbReference type="NCBI Taxonomy" id="2045"/>
    <lineage>
        <taxon>Bacteria</taxon>
        <taxon>Bacillati</taxon>
        <taxon>Actinomycetota</taxon>
        <taxon>Actinomycetes</taxon>
        <taxon>Propionibacteriales</taxon>
        <taxon>Nocardioidaceae</taxon>
        <taxon>Pimelobacter</taxon>
    </lineage>
</organism>
<dbReference type="eggNOG" id="COG3214">
    <property type="taxonomic scope" value="Bacteria"/>
</dbReference>
<dbReference type="Proteomes" id="UP000030300">
    <property type="component" value="Chromosome"/>
</dbReference>
<dbReference type="EMBL" id="CP009896">
    <property type="protein sequence ID" value="AIY18111.1"/>
    <property type="molecule type" value="Genomic_DNA"/>
</dbReference>
<dbReference type="KEGG" id="psim:KR76_17465"/>
<evidence type="ECO:0000313" key="2">
    <source>
        <dbReference type="Proteomes" id="UP000030300"/>
    </source>
</evidence>
<gene>
    <name evidence="1" type="ORF">KR76_17465</name>
</gene>
<reference evidence="1 2" key="1">
    <citation type="journal article" date="2015" name="Genome Announc.">
        <title>Complete Genome Sequence of Steroid-Transforming Nocardioides simplex VKM Ac-2033D.</title>
        <authorList>
            <person name="Shtratnikova V.Y."/>
            <person name="Schelkunov M.I."/>
            <person name="Pekov Y.A."/>
            <person name="Fokina V.V."/>
            <person name="Logacheva M.D."/>
            <person name="Sokolov S.L."/>
            <person name="Bragin E.Y."/>
            <person name="Ashapkin V.V."/>
            <person name="Donova M.V."/>
        </authorList>
    </citation>
    <scope>NUCLEOTIDE SEQUENCE [LARGE SCALE GENOMIC DNA]</scope>
    <source>
        <strain evidence="1 2">VKM Ac-2033D</strain>
    </source>
</reference>
<dbReference type="AlphaFoldDB" id="A0A0A1DL29"/>
<evidence type="ECO:0000313" key="1">
    <source>
        <dbReference type="EMBL" id="AIY18111.1"/>
    </source>
</evidence>
<accession>A0A0A1DL29</accession>
<keyword evidence="2" id="KW-1185">Reference proteome</keyword>
<dbReference type="OrthoDB" id="9148135at2"/>
<protein>
    <submittedName>
        <fullName evidence="1">Uncharacterized protein</fullName>
    </submittedName>
</protein>
<sequence>MRFSRARLNRTLLLRQHLLERVALSPAEMVGHLVGLQAQESLPPYLSLAARLDDLDPHAVSAAIEDRSLVRVLSLRDTVHLHLPDDAVTLPVWAAPVREREIRASQTIGSAREVDRAAFSAAVHEVLADGPLPQRRLGAALAERFPDYTATQLGQVARVAEVLAQLPPRGCWKPSGSTAVAYDLADRWTGLPLAEPDVPALVRRFLRAYGPGTAADVTAWSGITRLGPVVKAMDDLVVHEDDDGKALYDVPDAPVADEDAPAPVRLFGTYDNLWLSHASRDRVMAPEHRRLWMGVNGAQAMSIHVDGWFTGLWRAEEGRVVVVEMVRELSRTERADLDDEIARVEALLAR</sequence>
<proteinExistence type="predicted"/>
<dbReference type="InterPro" id="IPR009351">
    <property type="entry name" value="AlkZ-like"/>
</dbReference>
<dbReference type="RefSeq" id="WP_038680030.1">
    <property type="nucleotide sequence ID" value="NZ_BJMC01000018.1"/>
</dbReference>
<dbReference type="GeneID" id="96610604"/>
<dbReference type="Pfam" id="PF06224">
    <property type="entry name" value="AlkZ-like"/>
    <property type="match status" value="1"/>
</dbReference>
<dbReference type="HOGENOM" id="CLU_047003_2_0_11"/>
<dbReference type="PANTHER" id="PTHR38479">
    <property type="entry name" value="LMO0824 PROTEIN"/>
    <property type="match status" value="1"/>
</dbReference>
<name>A0A0A1DL29_NOCSI</name>
<dbReference type="PANTHER" id="PTHR38479:SF2">
    <property type="entry name" value="WINGED HELIX DNA-BINDING DOMAIN-CONTAINING PROTEIN"/>
    <property type="match status" value="1"/>
</dbReference>
<dbReference type="STRING" id="2045.KR76_17465"/>